<organism evidence="4 5">
    <name type="scientific">Gloeocapsopsis crepidinum LEGE 06123</name>
    <dbReference type="NCBI Taxonomy" id="588587"/>
    <lineage>
        <taxon>Bacteria</taxon>
        <taxon>Bacillati</taxon>
        <taxon>Cyanobacteriota</taxon>
        <taxon>Cyanophyceae</taxon>
        <taxon>Oscillatoriophycideae</taxon>
        <taxon>Chroococcales</taxon>
        <taxon>Chroococcaceae</taxon>
        <taxon>Gloeocapsopsis</taxon>
    </lineage>
</organism>
<dbReference type="Proteomes" id="UP000651156">
    <property type="component" value="Unassembled WGS sequence"/>
</dbReference>
<evidence type="ECO:0000256" key="3">
    <source>
        <dbReference type="SAM" id="Phobius"/>
    </source>
</evidence>
<keyword evidence="3" id="KW-1133">Transmembrane helix</keyword>
<keyword evidence="2" id="KW-0964">Secreted</keyword>
<dbReference type="SUPFAM" id="SSF53474">
    <property type="entry name" value="alpha/beta-Hydrolases"/>
    <property type="match status" value="1"/>
</dbReference>
<reference evidence="4 5" key="1">
    <citation type="submission" date="2020-10" db="EMBL/GenBank/DDBJ databases">
        <authorList>
            <person name="Castelo-Branco R."/>
            <person name="Eusebio N."/>
            <person name="Adriana R."/>
            <person name="Vieira A."/>
            <person name="Brugerolle De Fraissinette N."/>
            <person name="Rezende De Castro R."/>
            <person name="Schneider M.P."/>
            <person name="Vasconcelos V."/>
            <person name="Leao P.N."/>
        </authorList>
    </citation>
    <scope>NUCLEOTIDE SEQUENCE [LARGE SCALE GENOMIC DNA]</scope>
    <source>
        <strain evidence="4 5">LEGE 06123</strain>
    </source>
</reference>
<evidence type="ECO:0000256" key="1">
    <source>
        <dbReference type="ARBA" id="ARBA00004613"/>
    </source>
</evidence>
<dbReference type="PROSITE" id="PS00256">
    <property type="entry name" value="AKH"/>
    <property type="match status" value="1"/>
</dbReference>
<evidence type="ECO:0000313" key="4">
    <source>
        <dbReference type="EMBL" id="MBE9192895.1"/>
    </source>
</evidence>
<comment type="caution">
    <text evidence="4">The sequence shown here is derived from an EMBL/GenBank/DDBJ whole genome shotgun (WGS) entry which is preliminary data.</text>
</comment>
<protein>
    <submittedName>
        <fullName evidence="4">Uncharacterized protein</fullName>
    </submittedName>
</protein>
<comment type="subcellular location">
    <subcellularLocation>
        <location evidence="1">Secreted</location>
    </subcellularLocation>
</comment>
<keyword evidence="5" id="KW-1185">Reference proteome</keyword>
<sequence>MVNTESNSLVPQGRTAIIVIHGIGDQNLLDTLDNFTRGLVDYFGDKLSFDLSHRLAKRKQANDSIWTESFVRLTSENSQADWLIDVHEYYWAYQTEEKVQICEVLQWMQKTLHGTFKFYDQHLDMKVNRRFPLRKLAWLIYFFSLLYPVLRVGAWLGLSTLNLLPVGSFFKSAWSYSKKLVIPSIVGYVGDIAIYTTTDRKSPYFNIRRKILAESQTFLEEILHDKEAKYDQVIIAGHSLGSAIAYDTLNELCIKTSLDLNENKVTPEELHLNKIQGLVTFGSPLDKIAFFLREKVAKTQYVRQRIIEQLTSFRMQSSVITDQTKLKSFFRKNPVCYQMQHLKWFNYYHRKDPISGNLDCYEDVNNQQLNFTAAWGAKAHGGYWKDPNFFDSVAKNFLYEKPQKINSVKQEINV</sequence>
<proteinExistence type="predicted"/>
<feature type="transmembrane region" description="Helical" evidence="3">
    <location>
        <begin position="136"/>
        <end position="160"/>
    </location>
</feature>
<dbReference type="EMBL" id="JADEWN010000069">
    <property type="protein sequence ID" value="MBE9192895.1"/>
    <property type="molecule type" value="Genomic_DNA"/>
</dbReference>
<keyword evidence="3" id="KW-0812">Transmembrane</keyword>
<dbReference type="InterPro" id="IPR002047">
    <property type="entry name" value="Adipokinetic_hormone_CS"/>
</dbReference>
<keyword evidence="3" id="KW-0472">Membrane</keyword>
<evidence type="ECO:0000313" key="5">
    <source>
        <dbReference type="Proteomes" id="UP000651156"/>
    </source>
</evidence>
<gene>
    <name evidence="4" type="ORF">IQ230_21570</name>
</gene>
<evidence type="ECO:0000256" key="2">
    <source>
        <dbReference type="ARBA" id="ARBA00022525"/>
    </source>
</evidence>
<accession>A0ABR9UZD1</accession>
<dbReference type="InterPro" id="IPR029058">
    <property type="entry name" value="AB_hydrolase_fold"/>
</dbReference>
<name>A0ABR9UZD1_9CHRO</name>